<gene>
    <name evidence="1" type="ORF">RCL2_001265400</name>
</gene>
<dbReference type="AlphaFoldDB" id="A0A8H3QLN5"/>
<dbReference type="Proteomes" id="UP000615446">
    <property type="component" value="Unassembled WGS sequence"/>
</dbReference>
<accession>A0A8H3QLN5</accession>
<name>A0A8H3QLN5_9GLOM</name>
<dbReference type="EMBL" id="BLAL01000156">
    <property type="protein sequence ID" value="GES85550.1"/>
    <property type="molecule type" value="Genomic_DNA"/>
</dbReference>
<comment type="caution">
    <text evidence="1">The sequence shown here is derived from an EMBL/GenBank/DDBJ whole genome shotgun (WGS) entry which is preliminary data.</text>
</comment>
<sequence>MVSLNYGTWEIEWAKAKGKYAQYKMGKVKAIFPEILSESYRLQIILSLRASRKHTLSKLIDILPKEQQKKVLMNSYTFILDEIFLHDEDCCPLNLLQVTCLMFGVFNNVVV</sequence>
<organism evidence="1 2">
    <name type="scientific">Rhizophagus clarus</name>
    <dbReference type="NCBI Taxonomy" id="94130"/>
    <lineage>
        <taxon>Eukaryota</taxon>
        <taxon>Fungi</taxon>
        <taxon>Fungi incertae sedis</taxon>
        <taxon>Mucoromycota</taxon>
        <taxon>Glomeromycotina</taxon>
        <taxon>Glomeromycetes</taxon>
        <taxon>Glomerales</taxon>
        <taxon>Glomeraceae</taxon>
        <taxon>Rhizophagus</taxon>
    </lineage>
</organism>
<evidence type="ECO:0000313" key="1">
    <source>
        <dbReference type="EMBL" id="GES85550.1"/>
    </source>
</evidence>
<protein>
    <submittedName>
        <fullName evidence="1">Uncharacterized protein</fullName>
    </submittedName>
</protein>
<reference evidence="1" key="1">
    <citation type="submission" date="2019-10" db="EMBL/GenBank/DDBJ databases">
        <title>Conservation and host-specific expression of non-tandemly repeated heterogenous ribosome RNA gene in arbuscular mycorrhizal fungi.</title>
        <authorList>
            <person name="Maeda T."/>
            <person name="Kobayashi Y."/>
            <person name="Nakagawa T."/>
            <person name="Ezawa T."/>
            <person name="Yamaguchi K."/>
            <person name="Bino T."/>
            <person name="Nishimoto Y."/>
            <person name="Shigenobu S."/>
            <person name="Kawaguchi M."/>
        </authorList>
    </citation>
    <scope>NUCLEOTIDE SEQUENCE</scope>
    <source>
        <strain evidence="1">HR1</strain>
    </source>
</reference>
<proteinExistence type="predicted"/>
<evidence type="ECO:0000313" key="2">
    <source>
        <dbReference type="Proteomes" id="UP000615446"/>
    </source>
</evidence>